<dbReference type="Pfam" id="PF11213">
    <property type="entry name" value="DUF3006"/>
    <property type="match status" value="1"/>
</dbReference>
<protein>
    <submittedName>
        <fullName evidence="1">DUF3006 domain-containing protein</fullName>
    </submittedName>
</protein>
<proteinExistence type="predicted"/>
<dbReference type="Proteomes" id="UP001343257">
    <property type="component" value="Unassembled WGS sequence"/>
</dbReference>
<comment type="caution">
    <text evidence="1">The sequence shown here is derived from an EMBL/GenBank/DDBJ whole genome shotgun (WGS) entry which is preliminary data.</text>
</comment>
<dbReference type="EMBL" id="JARTLD010000025">
    <property type="protein sequence ID" value="MED5017590.1"/>
    <property type="molecule type" value="Genomic_DNA"/>
</dbReference>
<reference evidence="1 2" key="1">
    <citation type="submission" date="2023-03" db="EMBL/GenBank/DDBJ databases">
        <title>Bacillus Genome Sequencing.</title>
        <authorList>
            <person name="Dunlap C."/>
        </authorList>
    </citation>
    <scope>NUCLEOTIDE SEQUENCE [LARGE SCALE GENOMIC DNA]</scope>
    <source>
        <strain evidence="1 2">NRS-52</strain>
    </source>
</reference>
<name>A0ABU6PRV3_9BACL</name>
<keyword evidence="2" id="KW-1185">Reference proteome</keyword>
<organism evidence="1 2">
    <name type="scientific">Paenibacillus chibensis</name>
    <dbReference type="NCBI Taxonomy" id="59846"/>
    <lineage>
        <taxon>Bacteria</taxon>
        <taxon>Bacillati</taxon>
        <taxon>Bacillota</taxon>
        <taxon>Bacilli</taxon>
        <taxon>Bacillales</taxon>
        <taxon>Paenibacillaceae</taxon>
        <taxon>Paenibacillus</taxon>
    </lineage>
</organism>
<sequence length="73" mass="8402">MKGNIGYIEGYEGDYCNIEIEGTVEAIPKRNVDANAKTGDVVEWNGERWVPNSVLTRKRTRDIKKLMDDVWED</sequence>
<accession>A0ABU6PRV3</accession>
<dbReference type="InterPro" id="IPR021377">
    <property type="entry name" value="DUF3006"/>
</dbReference>
<evidence type="ECO:0000313" key="1">
    <source>
        <dbReference type="EMBL" id="MED5017590.1"/>
    </source>
</evidence>
<gene>
    <name evidence="1" type="ORF">P9847_09780</name>
</gene>
<evidence type="ECO:0000313" key="2">
    <source>
        <dbReference type="Proteomes" id="UP001343257"/>
    </source>
</evidence>
<dbReference type="RefSeq" id="WP_328277354.1">
    <property type="nucleotide sequence ID" value="NZ_JARTLD010000025.1"/>
</dbReference>